<evidence type="ECO:0000313" key="7">
    <source>
        <dbReference type="EMBL" id="OLZ42389.1"/>
    </source>
</evidence>
<gene>
    <name evidence="7" type="ORF">A6E15_16065</name>
</gene>
<dbReference type="GO" id="GO:0006465">
    <property type="term" value="P:signal peptide processing"/>
    <property type="evidence" value="ECO:0007669"/>
    <property type="project" value="InterPro"/>
</dbReference>
<keyword evidence="3 6" id="KW-1133">Transmembrane helix</keyword>
<organism evidence="7 8">
    <name type="scientific">Natrinema saccharevitans</name>
    <dbReference type="NCBI Taxonomy" id="301967"/>
    <lineage>
        <taxon>Archaea</taxon>
        <taxon>Methanobacteriati</taxon>
        <taxon>Methanobacteriota</taxon>
        <taxon>Stenosarchaea group</taxon>
        <taxon>Halobacteria</taxon>
        <taxon>Halobacteriales</taxon>
        <taxon>Natrialbaceae</taxon>
        <taxon>Natrinema</taxon>
    </lineage>
</organism>
<feature type="transmembrane region" description="Helical" evidence="6">
    <location>
        <begin position="81"/>
        <end position="104"/>
    </location>
</feature>
<dbReference type="Proteomes" id="UP000189370">
    <property type="component" value="Unassembled WGS sequence"/>
</dbReference>
<evidence type="ECO:0000256" key="4">
    <source>
        <dbReference type="ARBA" id="ARBA00023136"/>
    </source>
</evidence>
<dbReference type="EMBL" id="LWLN01000001">
    <property type="protein sequence ID" value="OLZ42389.1"/>
    <property type="molecule type" value="Genomic_DNA"/>
</dbReference>
<comment type="caution">
    <text evidence="7">The sequence shown here is derived from an EMBL/GenBank/DDBJ whole genome shotgun (WGS) entry which is preliminary data.</text>
</comment>
<dbReference type="RefSeq" id="WP_076147775.1">
    <property type="nucleotide sequence ID" value="NZ_LWLN01000001.1"/>
</dbReference>
<evidence type="ECO:0000313" key="8">
    <source>
        <dbReference type="Proteomes" id="UP000189370"/>
    </source>
</evidence>
<comment type="subcellular location">
    <subcellularLocation>
        <location evidence="1">Membrane</location>
    </subcellularLocation>
</comment>
<dbReference type="PANTHER" id="PTHR10806">
    <property type="entry name" value="SIGNAL PEPTIDASE COMPLEX CATALYTIC SUBUNIT SEC11"/>
    <property type="match status" value="1"/>
</dbReference>
<keyword evidence="2 6" id="KW-0812">Transmembrane</keyword>
<dbReference type="GO" id="GO:0004252">
    <property type="term" value="F:serine-type endopeptidase activity"/>
    <property type="evidence" value="ECO:0007669"/>
    <property type="project" value="InterPro"/>
</dbReference>
<dbReference type="GO" id="GO:0016020">
    <property type="term" value="C:membrane"/>
    <property type="evidence" value="ECO:0007669"/>
    <property type="project" value="UniProtKB-SubCell"/>
</dbReference>
<dbReference type="AlphaFoldDB" id="A0A1S8B0P6"/>
<name>A0A1S8B0P6_9EURY</name>
<proteinExistence type="predicted"/>
<feature type="region of interest" description="Disordered" evidence="5">
    <location>
        <begin position="1"/>
        <end position="53"/>
    </location>
</feature>
<evidence type="ECO:0000256" key="6">
    <source>
        <dbReference type="SAM" id="Phobius"/>
    </source>
</evidence>
<dbReference type="InterPro" id="IPR019533">
    <property type="entry name" value="Peptidase_S26"/>
</dbReference>
<dbReference type="InterPro" id="IPR036286">
    <property type="entry name" value="LexA/Signal_pep-like_sf"/>
</dbReference>
<dbReference type="CDD" id="cd06530">
    <property type="entry name" value="S26_SPase_I"/>
    <property type="match status" value="1"/>
</dbReference>
<evidence type="ECO:0000256" key="3">
    <source>
        <dbReference type="ARBA" id="ARBA00022989"/>
    </source>
</evidence>
<feature type="compositionally biased region" description="Basic and acidic residues" evidence="5">
    <location>
        <begin position="39"/>
        <end position="48"/>
    </location>
</feature>
<keyword evidence="4 6" id="KW-0472">Membrane</keyword>
<reference evidence="8" key="1">
    <citation type="submission" date="2016-04" db="EMBL/GenBank/DDBJ databases">
        <authorList>
            <person name="Chen S.-C."/>
            <person name="Lai M.-C."/>
        </authorList>
    </citation>
    <scope>NUCLEOTIDE SEQUENCE [LARGE SCALE GENOMIC DNA]</scope>
    <source>
        <strain evidence="8">AB14</strain>
    </source>
</reference>
<evidence type="ECO:0000256" key="2">
    <source>
        <dbReference type="ARBA" id="ARBA00022692"/>
    </source>
</evidence>
<sequence>MSGSDSGDHPGDSGDGDRERLATNHDRDPPDGDAAGPQRRGDRGRADTDDGASIEDDGVVRWFLETDDENVVLVRDVASSVALVAVVGLLLFAVSGLWPPLVAVESPSMEPNMHRGDLIFIVDDGRFTGDGAVGDTGIVTMQRGEESGYSEFGNPGDVIVFRPNGETRATPIIHRAHFWVEKDERWVETQASEEFVGDASCEEVVTCPAPHAGFITKGDNNPSYDQLPGSGARTTVVKPEWVTGKAMYRIPWLGHVRLTVDSLLGGMIAPASPAGAPLQGPAAPVTTASAAGPGAPGPGVGGGLAGTAGIVGLAAGGAVLAAGRYRS</sequence>
<dbReference type="OrthoDB" id="4822at2157"/>
<dbReference type="STRING" id="301967.A6E15_16065"/>
<dbReference type="SUPFAM" id="SSF51306">
    <property type="entry name" value="LexA/Signal peptidase"/>
    <property type="match status" value="1"/>
</dbReference>
<feature type="compositionally biased region" description="Basic and acidic residues" evidence="5">
    <location>
        <begin position="1"/>
        <end position="30"/>
    </location>
</feature>
<keyword evidence="8" id="KW-1185">Reference proteome</keyword>
<protein>
    <submittedName>
        <fullName evidence="7">S26 family signal peptidase</fullName>
    </submittedName>
</protein>
<evidence type="ECO:0000256" key="1">
    <source>
        <dbReference type="ARBA" id="ARBA00004370"/>
    </source>
</evidence>
<dbReference type="PANTHER" id="PTHR10806:SF6">
    <property type="entry name" value="SIGNAL PEPTIDASE COMPLEX CATALYTIC SUBUNIT SEC11"/>
    <property type="match status" value="1"/>
</dbReference>
<accession>A0A1S8B0P6</accession>
<dbReference type="InterPro" id="IPR001733">
    <property type="entry name" value="Peptidase_S26B"/>
</dbReference>
<evidence type="ECO:0000256" key="5">
    <source>
        <dbReference type="SAM" id="MobiDB-lite"/>
    </source>
</evidence>